<dbReference type="PANTHER" id="PTHR11527">
    <property type="entry name" value="HEAT-SHOCK PROTEIN 20 FAMILY MEMBER"/>
    <property type="match status" value="1"/>
</dbReference>
<comment type="caution">
    <text evidence="1">The sequence shown here is derived from an EMBL/GenBank/DDBJ whole genome shotgun (WGS) entry which is preliminary data.</text>
</comment>
<accession>A0ABV2BXJ8</accession>
<name>A0ABV2BXJ8_9GAMM</name>
<dbReference type="InterPro" id="IPR031107">
    <property type="entry name" value="Small_HSP"/>
</dbReference>
<dbReference type="Pfam" id="PF00011">
    <property type="entry name" value="HSP20"/>
    <property type="match status" value="1"/>
</dbReference>
<protein>
    <submittedName>
        <fullName evidence="1">Hsp20/alpha crystallin family protein</fullName>
    </submittedName>
</protein>
<proteinExistence type="predicted"/>
<reference evidence="1 2" key="1">
    <citation type="submission" date="2024-06" db="EMBL/GenBank/DDBJ databases">
        <authorList>
            <person name="Li F."/>
        </authorList>
    </citation>
    <scope>NUCLEOTIDE SEQUENCE [LARGE SCALE GENOMIC DNA]</scope>
    <source>
        <strain evidence="1 2">GXAS 311</strain>
    </source>
</reference>
<dbReference type="InterPro" id="IPR002068">
    <property type="entry name" value="A-crystallin/Hsp20_dom"/>
</dbReference>
<gene>
    <name evidence="1" type="ORF">ABVT43_16120</name>
</gene>
<organism evidence="1 2">
    <name type="scientific">Aliikangiella maris</name>
    <dbReference type="NCBI Taxonomy" id="3162458"/>
    <lineage>
        <taxon>Bacteria</taxon>
        <taxon>Pseudomonadati</taxon>
        <taxon>Pseudomonadota</taxon>
        <taxon>Gammaproteobacteria</taxon>
        <taxon>Oceanospirillales</taxon>
        <taxon>Pleioneaceae</taxon>
        <taxon>Aliikangiella</taxon>
    </lineage>
</organism>
<keyword evidence="2" id="KW-1185">Reference proteome</keyword>
<evidence type="ECO:0000313" key="2">
    <source>
        <dbReference type="Proteomes" id="UP001548189"/>
    </source>
</evidence>
<dbReference type="Proteomes" id="UP001548189">
    <property type="component" value="Unassembled WGS sequence"/>
</dbReference>
<dbReference type="PROSITE" id="PS01031">
    <property type="entry name" value="SHSP"/>
    <property type="match status" value="1"/>
</dbReference>
<dbReference type="Gene3D" id="2.60.40.790">
    <property type="match status" value="1"/>
</dbReference>
<dbReference type="SUPFAM" id="SSF49764">
    <property type="entry name" value="HSP20-like chaperones"/>
    <property type="match status" value="1"/>
</dbReference>
<dbReference type="InterPro" id="IPR008978">
    <property type="entry name" value="HSP20-like_chaperone"/>
</dbReference>
<evidence type="ECO:0000313" key="1">
    <source>
        <dbReference type="EMBL" id="MET1256668.1"/>
    </source>
</evidence>
<dbReference type="CDD" id="cd06464">
    <property type="entry name" value="ACD_sHsps-like"/>
    <property type="match status" value="1"/>
</dbReference>
<dbReference type="EMBL" id="JBEVCJ010000025">
    <property type="protein sequence ID" value="MET1256668.1"/>
    <property type="molecule type" value="Genomic_DNA"/>
</dbReference>
<sequence>MNMLRINPFRDLESWFNTYNRPLANFDKSSNEWAPSVDIIENDESFVIKAELAGIPKDDIKVSIDNRVLTLSGERKSEVKDEKHHRIERFYGSFSRSFALPENIDEENIKAENKDGVLSLTIPKALPKQSLKQIEIH</sequence>